<evidence type="ECO:0000256" key="1">
    <source>
        <dbReference type="SAM" id="MobiDB-lite"/>
    </source>
</evidence>
<accession>A0ABY2H710</accession>
<reference evidence="2 3" key="1">
    <citation type="submission" date="2018-01" db="EMBL/GenBank/DDBJ databases">
        <title>Genome characterization of the sugarcane-associated fungus Trichoderma ghanense CCMA-1212 and their application in lignocelulose bioconversion.</title>
        <authorList>
            <person name="Steindorff A.S."/>
            <person name="Mendes T.D."/>
            <person name="Vilela E.S.D."/>
            <person name="Rodrigues D.S."/>
            <person name="Formighieri E.F."/>
            <person name="Melo I.S."/>
            <person name="Favaro L.C.L."/>
        </authorList>
    </citation>
    <scope>NUCLEOTIDE SEQUENCE [LARGE SCALE GENOMIC DNA]</scope>
    <source>
        <strain evidence="2 3">CCMA-1212</strain>
    </source>
</reference>
<sequence>MGVRPSTGQVHRLNPLHPIFHLIAHSVARSISSRPIITRLQRKKRDRGRHSELGRLKGRCCIHQHPAADGKASQRQARHCTAPLSSSLLAYGRRCFGRDPAFSAPRPSSTRPHAAFLPQPAPVRRRQRPSFEPHSASLQLAFPTRSSLSALLDSSPLSSPLLFHSWRFGAELS</sequence>
<proteinExistence type="predicted"/>
<feature type="region of interest" description="Disordered" evidence="1">
    <location>
        <begin position="103"/>
        <end position="136"/>
    </location>
</feature>
<dbReference type="Proteomes" id="UP001642720">
    <property type="component" value="Unassembled WGS sequence"/>
</dbReference>
<dbReference type="RefSeq" id="XP_073559722.1">
    <property type="nucleotide sequence ID" value="XM_073701757.1"/>
</dbReference>
<dbReference type="EMBL" id="PPTA01000005">
    <property type="protein sequence ID" value="TFB03521.1"/>
    <property type="molecule type" value="Genomic_DNA"/>
</dbReference>
<name>A0ABY2H710_9HYPO</name>
<gene>
    <name evidence="2" type="ORF">CCMA1212_004456</name>
</gene>
<protein>
    <submittedName>
        <fullName evidence="2">Uncharacterized protein</fullName>
    </submittedName>
</protein>
<evidence type="ECO:0000313" key="3">
    <source>
        <dbReference type="Proteomes" id="UP001642720"/>
    </source>
</evidence>
<comment type="caution">
    <text evidence="2">The sequence shown here is derived from an EMBL/GenBank/DDBJ whole genome shotgun (WGS) entry which is preliminary data.</text>
</comment>
<dbReference type="GeneID" id="300576207"/>
<keyword evidence="3" id="KW-1185">Reference proteome</keyword>
<evidence type="ECO:0000313" key="2">
    <source>
        <dbReference type="EMBL" id="TFB03521.1"/>
    </source>
</evidence>
<organism evidence="2 3">
    <name type="scientific">Trichoderma ghanense</name>
    <dbReference type="NCBI Taxonomy" id="65468"/>
    <lineage>
        <taxon>Eukaryota</taxon>
        <taxon>Fungi</taxon>
        <taxon>Dikarya</taxon>
        <taxon>Ascomycota</taxon>
        <taxon>Pezizomycotina</taxon>
        <taxon>Sordariomycetes</taxon>
        <taxon>Hypocreomycetidae</taxon>
        <taxon>Hypocreales</taxon>
        <taxon>Hypocreaceae</taxon>
        <taxon>Trichoderma</taxon>
    </lineage>
</organism>